<dbReference type="EMBL" id="CP054622">
    <property type="protein sequence ID" value="QKS54677.1"/>
    <property type="molecule type" value="Genomic_DNA"/>
</dbReference>
<organism evidence="1 2">
    <name type="scientific">Azospirillum oryzae</name>
    <dbReference type="NCBI Taxonomy" id="286727"/>
    <lineage>
        <taxon>Bacteria</taxon>
        <taxon>Pseudomonadati</taxon>
        <taxon>Pseudomonadota</taxon>
        <taxon>Alphaproteobacteria</taxon>
        <taxon>Rhodospirillales</taxon>
        <taxon>Azospirillaceae</taxon>
        <taxon>Azospirillum</taxon>
    </lineage>
</organism>
<evidence type="ECO:0000313" key="1">
    <source>
        <dbReference type="EMBL" id="QKS54677.1"/>
    </source>
</evidence>
<evidence type="ECO:0000313" key="2">
    <source>
        <dbReference type="Proteomes" id="UP000509702"/>
    </source>
</evidence>
<protein>
    <submittedName>
        <fullName evidence="1">Uncharacterized protein</fullName>
    </submittedName>
</protein>
<name>A0A6N1AWV0_9PROT</name>
<proteinExistence type="predicted"/>
<sequence>MNSKLLKSVPVDVLQRATAFLRDHMDHLMQGPAYNCPGTMQADLKTLEEILAYSTPGRLAIVLDGGLVQGVVGENLPSDLGVAIIDYDTEGLDDVDLALVRQSDGSDAEAYVTLSSIDRPGIDLNSVFSSRA</sequence>
<geneLocation type="plasmid" evidence="1 2">
    <name>unnamed7</name>
</geneLocation>
<dbReference type="RefSeq" id="WP_136705946.1">
    <property type="nucleotide sequence ID" value="NZ_BSOV01000001.1"/>
</dbReference>
<keyword evidence="2" id="KW-1185">Reference proteome</keyword>
<reference evidence="1 2" key="1">
    <citation type="submission" date="2020-06" db="EMBL/GenBank/DDBJ databases">
        <title>Complete genome of Azosprillum oryzae KACC14407.</title>
        <authorList>
            <person name="Kim M."/>
            <person name="Park Y.-J."/>
            <person name="Shin J.-H."/>
        </authorList>
    </citation>
    <scope>NUCLEOTIDE SEQUENCE [LARGE SCALE GENOMIC DNA]</scope>
    <source>
        <strain evidence="1 2">KACC 14407</strain>
        <plasmid evidence="1 2">unnamed7</plasmid>
    </source>
</reference>
<gene>
    <name evidence="1" type="ORF">HUE56_29695</name>
</gene>
<dbReference type="Proteomes" id="UP000509702">
    <property type="component" value="Plasmid unnamed7"/>
</dbReference>
<keyword evidence="1" id="KW-0614">Plasmid</keyword>
<dbReference type="AlphaFoldDB" id="A0A6N1AWV0"/>
<dbReference type="KEGG" id="aoz:HUE56_29695"/>
<accession>A0A6N1AWV0</accession>